<evidence type="ECO:0000259" key="3">
    <source>
        <dbReference type="Pfam" id="PF13228"/>
    </source>
</evidence>
<reference evidence="4 5" key="1">
    <citation type="submission" date="2011-02" db="EMBL/GenBank/DDBJ databases">
        <authorList>
            <person name="Muzny D."/>
            <person name="Qin X."/>
            <person name="Deng J."/>
            <person name="Jiang H."/>
            <person name="Liu Y."/>
            <person name="Qu J."/>
            <person name="Song X.-Z."/>
            <person name="Zhang L."/>
            <person name="Thornton R."/>
            <person name="Coyle M."/>
            <person name="Francisco L."/>
            <person name="Jackson L."/>
            <person name="Javaid M."/>
            <person name="Korchina V."/>
            <person name="Kovar C."/>
            <person name="Mata R."/>
            <person name="Mathew T."/>
            <person name="Ngo R."/>
            <person name="Nguyen L."/>
            <person name="Nguyen N."/>
            <person name="Okwuonu G."/>
            <person name="Ongeri F."/>
            <person name="Pham C."/>
            <person name="Simmons D."/>
            <person name="Wilczek-Boney K."/>
            <person name="Hale W."/>
            <person name="Jakkamsetti A."/>
            <person name="Pham P."/>
            <person name="Ruth R."/>
            <person name="San Lucas F."/>
            <person name="Warren J."/>
            <person name="Zhang J."/>
            <person name="Zhao Z."/>
            <person name="Zhou C."/>
            <person name="Zhu D."/>
            <person name="Lee S."/>
            <person name="Bess C."/>
            <person name="Blankenburg K."/>
            <person name="Forbes L."/>
            <person name="Fu Q."/>
            <person name="Gubbala S."/>
            <person name="Hirani K."/>
            <person name="Jayaseelan J.C."/>
            <person name="Lara F."/>
            <person name="Munidasa M."/>
            <person name="Palculict T."/>
            <person name="Patil S."/>
            <person name="Pu L.-L."/>
            <person name="Saada N."/>
            <person name="Tang L."/>
            <person name="Weissenberger G."/>
            <person name="Zhu Y."/>
            <person name="Hemphill L."/>
            <person name="Shang Y."/>
            <person name="Youmans B."/>
            <person name="Ayvaz T."/>
            <person name="Ross M."/>
            <person name="Santibanez J."/>
            <person name="Aqrawi P."/>
            <person name="Gross S."/>
            <person name="Joshi V."/>
            <person name="Fowler G."/>
            <person name="Nazareth L."/>
            <person name="Reid J."/>
            <person name="Worley K."/>
            <person name="Petrosino J."/>
            <person name="Highlander S."/>
            <person name="Gibbs R."/>
        </authorList>
    </citation>
    <scope>NUCLEOTIDE SEQUENCE [LARGE SCALE GENOMIC DNA]</scope>
    <source>
        <strain evidence="4 5">SK408</strain>
    </source>
</reference>
<evidence type="ECO:0000256" key="1">
    <source>
        <dbReference type="SAM" id="Phobius"/>
    </source>
</evidence>
<dbReference type="EMBL" id="AFBE01000010">
    <property type="protein sequence ID" value="EGF18400.1"/>
    <property type="molecule type" value="Genomic_DNA"/>
</dbReference>
<organism evidence="4 5">
    <name type="scientific">Streptococcus sanguinis SK408</name>
    <dbReference type="NCBI Taxonomy" id="888818"/>
    <lineage>
        <taxon>Bacteria</taxon>
        <taxon>Bacillati</taxon>
        <taxon>Bacillota</taxon>
        <taxon>Bacilli</taxon>
        <taxon>Lactobacillales</taxon>
        <taxon>Streptococcaceae</taxon>
        <taxon>Streptococcus</taxon>
    </lineage>
</organism>
<proteinExistence type="predicted"/>
<evidence type="ECO:0000313" key="4">
    <source>
        <dbReference type="EMBL" id="EGF18400.1"/>
    </source>
</evidence>
<accession>F2CF83</accession>
<dbReference type="SUPFAM" id="SSF81301">
    <property type="entry name" value="Nucleotidyltransferase"/>
    <property type="match status" value="1"/>
</dbReference>
<dbReference type="Proteomes" id="UP000004826">
    <property type="component" value="Unassembled WGS sequence"/>
</dbReference>
<feature type="domain" description="DUF4037" evidence="3">
    <location>
        <begin position="198"/>
        <end position="286"/>
    </location>
</feature>
<dbReference type="PATRIC" id="fig|888818.3.peg.1665"/>
<evidence type="ECO:0008006" key="6">
    <source>
        <dbReference type="Google" id="ProtNLM"/>
    </source>
</evidence>
<keyword evidence="1" id="KW-0472">Membrane</keyword>
<keyword evidence="1" id="KW-0812">Transmembrane</keyword>
<dbReference type="InterPro" id="IPR002934">
    <property type="entry name" value="Polymerase_NTP_transf_dom"/>
</dbReference>
<feature type="transmembrane region" description="Helical" evidence="1">
    <location>
        <begin position="21"/>
        <end position="42"/>
    </location>
</feature>
<comment type="caution">
    <text evidence="4">The sequence shown here is derived from an EMBL/GenBank/DDBJ whole genome shotgun (WGS) entry which is preliminary data.</text>
</comment>
<sequence>MILKKEKSPKILSHKVKYSAYLSQIIFFLVKYFQFLLIHFLLLRVSILQACYHAKSCFFLLANPLTFCYNDVKNQRGKIMPQQLFKEFAQLDQVEAIVLGGSRAGQHFDKDSDYDVYIYLTDSIAPTTRRDILSKYCSYMEIGNQFWELEDDCVLKSKIEIELIYRTLDSFDKDLQTVVLDHQAQNAYTTCMWHNLLHSKIIYDRNGRYKALQNKYRRPYPAELKKNIIKKQLLLLDQAMPAFSKQIEKALKRQDLLSINHRSSEFFASYFDLLFALNEQTHPGEKRMLKFAKTNCTLLPQHFEENIHAYFKKLYTEPAEAIKLINQLMTTIKEIIPQEMIDGF</sequence>
<dbReference type="HOGENOM" id="CLU_069366_0_0_9"/>
<evidence type="ECO:0000259" key="2">
    <source>
        <dbReference type="Pfam" id="PF01909"/>
    </source>
</evidence>
<dbReference type="Gene3D" id="3.30.460.10">
    <property type="entry name" value="Beta Polymerase, domain 2"/>
    <property type="match status" value="1"/>
</dbReference>
<evidence type="ECO:0000313" key="5">
    <source>
        <dbReference type="Proteomes" id="UP000004826"/>
    </source>
</evidence>
<gene>
    <name evidence="4" type="ORF">HMPREF9391_1708</name>
</gene>
<dbReference type="InterPro" id="IPR043519">
    <property type="entry name" value="NT_sf"/>
</dbReference>
<dbReference type="GO" id="GO:0016779">
    <property type="term" value="F:nucleotidyltransferase activity"/>
    <property type="evidence" value="ECO:0007669"/>
    <property type="project" value="InterPro"/>
</dbReference>
<dbReference type="InterPro" id="IPR025117">
    <property type="entry name" value="DUF4037"/>
</dbReference>
<dbReference type="Pfam" id="PF01909">
    <property type="entry name" value="NTP_transf_2"/>
    <property type="match status" value="1"/>
</dbReference>
<dbReference type="Pfam" id="PF13228">
    <property type="entry name" value="DUF4037"/>
    <property type="match status" value="1"/>
</dbReference>
<feature type="domain" description="Polymerase nucleotidyl transferase" evidence="2">
    <location>
        <begin position="83"/>
        <end position="129"/>
    </location>
</feature>
<keyword evidence="1" id="KW-1133">Transmembrane helix</keyword>
<name>F2CF83_STRSA</name>
<protein>
    <recommendedName>
        <fullName evidence="6">DUF4037 domain-containing protein</fullName>
    </recommendedName>
</protein>
<dbReference type="CDD" id="cd05403">
    <property type="entry name" value="NT_KNTase_like"/>
    <property type="match status" value="1"/>
</dbReference>
<dbReference type="AlphaFoldDB" id="F2CF83"/>